<evidence type="ECO:0000256" key="1">
    <source>
        <dbReference type="ARBA" id="ARBA00006484"/>
    </source>
</evidence>
<dbReference type="InterPro" id="IPR036291">
    <property type="entry name" value="NAD(P)-bd_dom_sf"/>
</dbReference>
<dbReference type="PRINTS" id="PR00081">
    <property type="entry name" value="GDHRDH"/>
</dbReference>
<dbReference type="FunFam" id="3.40.50.720:FF:000084">
    <property type="entry name" value="Short-chain dehydrogenase reductase"/>
    <property type="match status" value="1"/>
</dbReference>
<organism evidence="3 4">
    <name type="scientific">Herbaspirillum robiniae</name>
    <dbReference type="NCBI Taxonomy" id="2014887"/>
    <lineage>
        <taxon>Bacteria</taxon>
        <taxon>Pseudomonadati</taxon>
        <taxon>Pseudomonadota</taxon>
        <taxon>Betaproteobacteria</taxon>
        <taxon>Burkholderiales</taxon>
        <taxon>Oxalobacteraceae</taxon>
        <taxon>Herbaspirillum</taxon>
    </lineage>
</organism>
<dbReference type="SUPFAM" id="SSF51735">
    <property type="entry name" value="NAD(P)-binding Rossmann-fold domains"/>
    <property type="match status" value="1"/>
</dbReference>
<dbReference type="RefSeq" id="WP_088749889.1">
    <property type="nucleotide sequence ID" value="NZ_NJGU01000001.1"/>
</dbReference>
<dbReference type="EMBL" id="NJGU01000001">
    <property type="protein sequence ID" value="OWY30881.1"/>
    <property type="molecule type" value="Genomic_DNA"/>
</dbReference>
<comment type="similarity">
    <text evidence="1">Belongs to the short-chain dehydrogenases/reductases (SDR) family.</text>
</comment>
<accession>A0A246WW13</accession>
<comment type="caution">
    <text evidence="3">The sequence shown here is derived from an EMBL/GenBank/DDBJ whole genome shotgun (WGS) entry which is preliminary data.</text>
</comment>
<evidence type="ECO:0000259" key="2">
    <source>
        <dbReference type="SMART" id="SM00822"/>
    </source>
</evidence>
<dbReference type="InterPro" id="IPR002347">
    <property type="entry name" value="SDR_fam"/>
</dbReference>
<evidence type="ECO:0000313" key="4">
    <source>
        <dbReference type="Proteomes" id="UP000197596"/>
    </source>
</evidence>
<dbReference type="CDD" id="cd05233">
    <property type="entry name" value="SDR_c"/>
    <property type="match status" value="1"/>
</dbReference>
<dbReference type="Gene3D" id="3.40.50.720">
    <property type="entry name" value="NAD(P)-binding Rossmann-like Domain"/>
    <property type="match status" value="1"/>
</dbReference>
<dbReference type="AlphaFoldDB" id="A0A246WW13"/>
<dbReference type="InterPro" id="IPR057326">
    <property type="entry name" value="KR_dom"/>
</dbReference>
<proteinExistence type="inferred from homology"/>
<gene>
    <name evidence="3" type="ORF">CEJ42_02070</name>
</gene>
<protein>
    <submittedName>
        <fullName evidence="3">D-threitol dehydrogenase</fullName>
    </submittedName>
</protein>
<dbReference type="GO" id="GO:0032787">
    <property type="term" value="P:monocarboxylic acid metabolic process"/>
    <property type="evidence" value="ECO:0007669"/>
    <property type="project" value="UniProtKB-ARBA"/>
</dbReference>
<dbReference type="PRINTS" id="PR00080">
    <property type="entry name" value="SDRFAMILY"/>
</dbReference>
<dbReference type="SMART" id="SM00822">
    <property type="entry name" value="PKS_KR"/>
    <property type="match status" value="1"/>
</dbReference>
<evidence type="ECO:0000313" key="3">
    <source>
        <dbReference type="EMBL" id="OWY30881.1"/>
    </source>
</evidence>
<dbReference type="PROSITE" id="PS00061">
    <property type="entry name" value="ADH_SHORT"/>
    <property type="match status" value="1"/>
</dbReference>
<feature type="domain" description="Ketoreductase" evidence="2">
    <location>
        <begin position="10"/>
        <end position="185"/>
    </location>
</feature>
<dbReference type="PANTHER" id="PTHR42879">
    <property type="entry name" value="3-OXOACYL-(ACYL-CARRIER-PROTEIN) REDUCTASE"/>
    <property type="match status" value="1"/>
</dbReference>
<dbReference type="PANTHER" id="PTHR42879:SF2">
    <property type="entry name" value="3-OXOACYL-[ACYL-CARRIER-PROTEIN] REDUCTASE FABG"/>
    <property type="match status" value="1"/>
</dbReference>
<dbReference type="NCBIfam" id="NF005559">
    <property type="entry name" value="PRK07231.1"/>
    <property type="match status" value="1"/>
</dbReference>
<dbReference type="Proteomes" id="UP000197596">
    <property type="component" value="Unassembled WGS sequence"/>
</dbReference>
<dbReference type="NCBIfam" id="NF005309">
    <property type="entry name" value="PRK06841.1"/>
    <property type="match status" value="1"/>
</dbReference>
<dbReference type="InterPro" id="IPR050259">
    <property type="entry name" value="SDR"/>
</dbReference>
<sequence length="248" mass="26469">MNSPFSLQDQVAIVTGGASGIGYEIARRLRDAGATIALVDRDPDVFHQAQTLGDRVSAHRFDLSRVDDLHRLATDIADAHGQIDILINNAGIGILEPVGEVQLSSWNSTMLINLTAPFFLAQHCARFMKMRGGGRIINIASQASVVALDEHAAYCASKAGMLGFTRVLAAELGPHGITANAVSPTVVETALGRVYWNGERAAQMKRKIPVRRFAATEEIAAAVLYLSSKEAGIVNGENLMVDGGYSAI</sequence>
<dbReference type="Pfam" id="PF13561">
    <property type="entry name" value="adh_short_C2"/>
    <property type="match status" value="1"/>
</dbReference>
<reference evidence="3 4" key="1">
    <citation type="submission" date="2017-06" db="EMBL/GenBank/DDBJ databases">
        <title>Herbaspirillum phytohormonus sp. nov., isolated from the root nodule of Robinia pseudoacacia in lead-zinc mine.</title>
        <authorList>
            <person name="Fan M."/>
            <person name="Lin Y."/>
        </authorList>
    </citation>
    <scope>NUCLEOTIDE SEQUENCE [LARGE SCALE GENOMIC DNA]</scope>
    <source>
        <strain evidence="3 4">HZ10</strain>
    </source>
</reference>
<dbReference type="InterPro" id="IPR020904">
    <property type="entry name" value="Sc_DH/Rdtase_CS"/>
</dbReference>
<name>A0A246WW13_9BURK</name>